<dbReference type="Proteomes" id="UP000598227">
    <property type="component" value="Unassembled WGS sequence"/>
</dbReference>
<gene>
    <name evidence="3" type="ORF">IHE39_12185</name>
</gene>
<dbReference type="CDD" id="cd05233">
    <property type="entry name" value="SDR_c"/>
    <property type="match status" value="1"/>
</dbReference>
<organism evidence="3 4">
    <name type="scientific">Aminobacter carboxidus</name>
    <dbReference type="NCBI Taxonomy" id="376165"/>
    <lineage>
        <taxon>Bacteria</taxon>
        <taxon>Pseudomonadati</taxon>
        <taxon>Pseudomonadota</taxon>
        <taxon>Alphaproteobacteria</taxon>
        <taxon>Hyphomicrobiales</taxon>
        <taxon>Phyllobacteriaceae</taxon>
        <taxon>Aminobacter</taxon>
    </lineage>
</organism>
<dbReference type="PANTHER" id="PTHR43639:SF1">
    <property type="entry name" value="SHORT-CHAIN DEHYDROGENASE_REDUCTASE FAMILY PROTEIN"/>
    <property type="match status" value="1"/>
</dbReference>
<comment type="similarity">
    <text evidence="1">Belongs to the short-chain dehydrogenases/reductases (SDR) family.</text>
</comment>
<dbReference type="InterPro" id="IPR036291">
    <property type="entry name" value="NAD(P)-bd_dom_sf"/>
</dbReference>
<dbReference type="Gene3D" id="3.40.50.720">
    <property type="entry name" value="NAD(P)-binding Rossmann-like Domain"/>
    <property type="match status" value="1"/>
</dbReference>
<dbReference type="InterPro" id="IPR002347">
    <property type="entry name" value="SDR_fam"/>
</dbReference>
<dbReference type="SUPFAM" id="SSF51735">
    <property type="entry name" value="NAD(P)-binding Rossmann-fold domains"/>
    <property type="match status" value="1"/>
</dbReference>
<keyword evidence="4" id="KW-1185">Reference proteome</keyword>
<evidence type="ECO:0000256" key="2">
    <source>
        <dbReference type="ARBA" id="ARBA00023002"/>
    </source>
</evidence>
<dbReference type="InterPro" id="IPR020904">
    <property type="entry name" value="Sc_DH/Rdtase_CS"/>
</dbReference>
<accession>A0ABR9GN00</accession>
<dbReference type="PRINTS" id="PR00081">
    <property type="entry name" value="GDHRDH"/>
</dbReference>
<keyword evidence="2" id="KW-0560">Oxidoreductase</keyword>
<comment type="caution">
    <text evidence="3">The sequence shown here is derived from an EMBL/GenBank/DDBJ whole genome shotgun (WGS) entry which is preliminary data.</text>
</comment>
<reference evidence="3 4" key="1">
    <citation type="submission" date="2020-09" db="EMBL/GenBank/DDBJ databases">
        <title>Draft Genome Sequence of Aminobacter carboxidus type strain DSM 1086, a soil Gram-negative carboxydobacterium.</title>
        <authorList>
            <person name="Turrini P."/>
            <person name="Tescari M."/>
            <person name="Artuso I."/>
            <person name="Lugli G.A."/>
            <person name="Frangipani E."/>
            <person name="Ventura M."/>
            <person name="Visca P."/>
        </authorList>
    </citation>
    <scope>NUCLEOTIDE SEQUENCE [LARGE SCALE GENOMIC DNA]</scope>
    <source>
        <strain evidence="3 4">DSM 1086</strain>
    </source>
</reference>
<dbReference type="PANTHER" id="PTHR43639">
    <property type="entry name" value="OXIDOREDUCTASE, SHORT-CHAIN DEHYDROGENASE/REDUCTASE FAMILY (AFU_ORTHOLOGUE AFUA_5G02870)"/>
    <property type="match status" value="1"/>
</dbReference>
<dbReference type="Pfam" id="PF13561">
    <property type="entry name" value="adh_short_C2"/>
    <property type="match status" value="1"/>
</dbReference>
<evidence type="ECO:0000313" key="4">
    <source>
        <dbReference type="Proteomes" id="UP000598227"/>
    </source>
</evidence>
<name>A0ABR9GN00_9HYPH</name>
<dbReference type="RefSeq" id="WP_192566643.1">
    <property type="nucleotide sequence ID" value="NZ_JACZEP010000003.1"/>
</dbReference>
<proteinExistence type="inferred from homology"/>
<sequence length="252" mass="25932">MFELDLKGRRVVVAGGSRGLGLNTALAFAKVGASVSVCARGATDLETARAGIAAHGVGAHSGLCDLADLGSIEAYVGEAATALGGIDILVNNATGKASSDTEQDWADSLSVDVLATVRASRAAQPFLEQGKNPVVINISSRTAFGPARATPAYGAAKAAVMHFTQSQAAALAGKGIRVNCVAPSSLEFPGGWWDKCRNSNPELYQKTKASFPFGRFGAPEDITRVILFLASPLSGWITGQTLLADGGQTLQV</sequence>
<protein>
    <submittedName>
        <fullName evidence="3">SDR family oxidoreductase</fullName>
    </submittedName>
</protein>
<evidence type="ECO:0000313" key="3">
    <source>
        <dbReference type="EMBL" id="MBE1205048.1"/>
    </source>
</evidence>
<dbReference type="PRINTS" id="PR00080">
    <property type="entry name" value="SDRFAMILY"/>
</dbReference>
<dbReference type="EMBL" id="JACZEP010000003">
    <property type="protein sequence ID" value="MBE1205048.1"/>
    <property type="molecule type" value="Genomic_DNA"/>
</dbReference>
<evidence type="ECO:0000256" key="1">
    <source>
        <dbReference type="ARBA" id="ARBA00006484"/>
    </source>
</evidence>
<dbReference type="PROSITE" id="PS00061">
    <property type="entry name" value="ADH_SHORT"/>
    <property type="match status" value="1"/>
</dbReference>